<dbReference type="EMBL" id="JALJOV010001027">
    <property type="protein sequence ID" value="KAK9856115.1"/>
    <property type="molecule type" value="Genomic_DNA"/>
</dbReference>
<dbReference type="InterPro" id="IPR017907">
    <property type="entry name" value="Znf_RING_CS"/>
</dbReference>
<protein>
    <recommendedName>
        <fullName evidence="5">RING-type domain-containing protein</fullName>
    </recommendedName>
</protein>
<keyword evidence="7" id="KW-1185">Reference proteome</keyword>
<keyword evidence="2 4" id="KW-0863">Zinc-finger</keyword>
<dbReference type="AlphaFoldDB" id="A0AAW1ST76"/>
<dbReference type="InterPro" id="IPR001841">
    <property type="entry name" value="Znf_RING"/>
</dbReference>
<keyword evidence="1" id="KW-0479">Metal-binding</keyword>
<organism evidence="6 7">
    <name type="scientific">Apatococcus fuscideae</name>
    <dbReference type="NCBI Taxonomy" id="2026836"/>
    <lineage>
        <taxon>Eukaryota</taxon>
        <taxon>Viridiplantae</taxon>
        <taxon>Chlorophyta</taxon>
        <taxon>core chlorophytes</taxon>
        <taxon>Trebouxiophyceae</taxon>
        <taxon>Chlorellales</taxon>
        <taxon>Chlorellaceae</taxon>
        <taxon>Apatococcus</taxon>
    </lineage>
</organism>
<evidence type="ECO:0000256" key="1">
    <source>
        <dbReference type="ARBA" id="ARBA00022723"/>
    </source>
</evidence>
<gene>
    <name evidence="6" type="ORF">WJX84_011475</name>
</gene>
<accession>A0AAW1ST76</accession>
<sequence>VRGSLNMGTAEAEQCAICMEHEMEAAIWDCAHEVCLKCAYQLCARGLTQPLCPFCRGHIKDFSRAQPNKGLQSISS</sequence>
<evidence type="ECO:0000256" key="4">
    <source>
        <dbReference type="PROSITE-ProRule" id="PRU00175"/>
    </source>
</evidence>
<evidence type="ECO:0000256" key="3">
    <source>
        <dbReference type="ARBA" id="ARBA00022833"/>
    </source>
</evidence>
<dbReference type="InterPro" id="IPR013083">
    <property type="entry name" value="Znf_RING/FYVE/PHD"/>
</dbReference>
<dbReference type="Pfam" id="PF13920">
    <property type="entry name" value="zf-C3HC4_3"/>
    <property type="match status" value="1"/>
</dbReference>
<dbReference type="SUPFAM" id="SSF57850">
    <property type="entry name" value="RING/U-box"/>
    <property type="match status" value="1"/>
</dbReference>
<feature type="domain" description="RING-type" evidence="5">
    <location>
        <begin position="15"/>
        <end position="56"/>
    </location>
</feature>
<comment type="caution">
    <text evidence="6">The sequence shown here is derived from an EMBL/GenBank/DDBJ whole genome shotgun (WGS) entry which is preliminary data.</text>
</comment>
<dbReference type="PROSITE" id="PS50089">
    <property type="entry name" value="ZF_RING_2"/>
    <property type="match status" value="1"/>
</dbReference>
<keyword evidence="3" id="KW-0862">Zinc</keyword>
<dbReference type="GO" id="GO:0008270">
    <property type="term" value="F:zinc ion binding"/>
    <property type="evidence" value="ECO:0007669"/>
    <property type="project" value="UniProtKB-KW"/>
</dbReference>
<proteinExistence type="predicted"/>
<name>A0AAW1ST76_9CHLO</name>
<dbReference type="PROSITE" id="PS00518">
    <property type="entry name" value="ZF_RING_1"/>
    <property type="match status" value="1"/>
</dbReference>
<evidence type="ECO:0000313" key="7">
    <source>
        <dbReference type="Proteomes" id="UP001485043"/>
    </source>
</evidence>
<evidence type="ECO:0000313" key="6">
    <source>
        <dbReference type="EMBL" id="KAK9856115.1"/>
    </source>
</evidence>
<evidence type="ECO:0000256" key="2">
    <source>
        <dbReference type="ARBA" id="ARBA00022771"/>
    </source>
</evidence>
<feature type="non-terminal residue" evidence="6">
    <location>
        <position position="1"/>
    </location>
</feature>
<reference evidence="6 7" key="1">
    <citation type="journal article" date="2024" name="Nat. Commun.">
        <title>Phylogenomics reveals the evolutionary origins of lichenization in chlorophyte algae.</title>
        <authorList>
            <person name="Puginier C."/>
            <person name="Libourel C."/>
            <person name="Otte J."/>
            <person name="Skaloud P."/>
            <person name="Haon M."/>
            <person name="Grisel S."/>
            <person name="Petersen M."/>
            <person name="Berrin J.G."/>
            <person name="Delaux P.M."/>
            <person name="Dal Grande F."/>
            <person name="Keller J."/>
        </authorList>
    </citation>
    <scope>NUCLEOTIDE SEQUENCE [LARGE SCALE GENOMIC DNA]</scope>
    <source>
        <strain evidence="6 7">SAG 2523</strain>
    </source>
</reference>
<evidence type="ECO:0000259" key="5">
    <source>
        <dbReference type="PROSITE" id="PS50089"/>
    </source>
</evidence>
<dbReference type="Gene3D" id="3.30.40.10">
    <property type="entry name" value="Zinc/RING finger domain, C3HC4 (zinc finger)"/>
    <property type="match status" value="1"/>
</dbReference>
<dbReference type="Proteomes" id="UP001485043">
    <property type="component" value="Unassembled WGS sequence"/>
</dbReference>